<dbReference type="SUPFAM" id="SSF51445">
    <property type="entry name" value="(Trans)glycosidases"/>
    <property type="match status" value="1"/>
</dbReference>
<accession>A0AAU9DNK6</accession>
<gene>
    <name evidence="3" type="ORF">KIMC2_18810</name>
</gene>
<dbReference type="Proteomes" id="UP001321804">
    <property type="component" value="Chromosome"/>
</dbReference>
<dbReference type="AlphaFoldDB" id="A0AAU9DNK6"/>
<sequence length="397" mass="45027">MEDRLFVKEEPKIKRKYHLSRLLLLLIAVLGINTVNTQAASQFVDVSEWQPDTQGFIDQLVDYGITGVVVKLTGGNARPSNYTNPKAGNQIRAAWNRGLKVSVYHYAKYNGAAGAKAEAQFFAAQAQKYGLSKDTVMVADVEHASLKNPYADTVTFQQELARLGYHNQVVYSMASWFWYNKLPRNYPTWVAHYNVTTPGLSNITAWQYTNQFKGLHVDASYDYGGLFTNQIRSNEAVTTVKYRPSYGIVVWNGYDLNTRKQTGKYLKHGTSWKVVLQAKYKGEYWYAVGNNQWIQAKYTSNSKGYSNVRTVYPNSNPNGAPIATINYISGYGITLWNGYDVYTRKPTGRYLLDGSDWKIIAQVKVNGEYWYQLGKNQWIQAKYTTNPNGFTKLNPGA</sequence>
<reference evidence="3 4" key="1">
    <citation type="journal article" date="2023" name="Microbiol. Spectr.">
        <title>Symbiosis of Carpenter Bees with Uncharacterized Lactic Acid Bacteria Showing NAD Auxotrophy.</title>
        <authorList>
            <person name="Kawasaki S."/>
            <person name="Ozawa K."/>
            <person name="Mori T."/>
            <person name="Yamamoto A."/>
            <person name="Ito M."/>
            <person name="Ohkuma M."/>
            <person name="Sakamoto M."/>
            <person name="Matsutani M."/>
        </authorList>
    </citation>
    <scope>NUCLEOTIDE SEQUENCE [LARGE SCALE GENOMIC DNA]</scope>
    <source>
        <strain evidence="3 4">KimC2</strain>
    </source>
</reference>
<feature type="domain" description="S-layer protein C-terminal" evidence="2">
    <location>
        <begin position="254"/>
        <end position="296"/>
    </location>
</feature>
<dbReference type="InterPro" id="IPR017853">
    <property type="entry name" value="GH"/>
</dbReference>
<dbReference type="Pfam" id="PF03217">
    <property type="entry name" value="SlpA"/>
    <property type="match status" value="2"/>
</dbReference>
<dbReference type="GO" id="GO:0016998">
    <property type="term" value="P:cell wall macromolecule catabolic process"/>
    <property type="evidence" value="ECO:0007669"/>
    <property type="project" value="InterPro"/>
</dbReference>
<dbReference type="GO" id="GO:0009253">
    <property type="term" value="P:peptidoglycan catabolic process"/>
    <property type="evidence" value="ECO:0007669"/>
    <property type="project" value="InterPro"/>
</dbReference>
<proteinExistence type="inferred from homology"/>
<dbReference type="InterPro" id="IPR024968">
    <property type="entry name" value="SlpA_C_lactobacillus"/>
</dbReference>
<evidence type="ECO:0000256" key="1">
    <source>
        <dbReference type="ARBA" id="ARBA00010646"/>
    </source>
</evidence>
<evidence type="ECO:0000313" key="3">
    <source>
        <dbReference type="EMBL" id="BDR57319.1"/>
    </source>
</evidence>
<dbReference type="KEGG" id="xak:KIMC2_18810"/>
<evidence type="ECO:0000259" key="2">
    <source>
        <dbReference type="Pfam" id="PF03217"/>
    </source>
</evidence>
<protein>
    <recommendedName>
        <fullName evidence="2">S-layer protein C-terminal domain-containing protein</fullName>
    </recommendedName>
</protein>
<dbReference type="Gene3D" id="3.20.20.80">
    <property type="entry name" value="Glycosidases"/>
    <property type="match status" value="1"/>
</dbReference>
<dbReference type="Pfam" id="PF01183">
    <property type="entry name" value="Glyco_hydro_25"/>
    <property type="match status" value="1"/>
</dbReference>
<organism evidence="3 4">
    <name type="scientific">Xylocopilactobacillus apis</name>
    <dbReference type="NCBI Taxonomy" id="2932183"/>
    <lineage>
        <taxon>Bacteria</taxon>
        <taxon>Bacillati</taxon>
        <taxon>Bacillota</taxon>
        <taxon>Bacilli</taxon>
        <taxon>Lactobacillales</taxon>
        <taxon>Lactobacillaceae</taxon>
        <taxon>Xylocopilactobacillus</taxon>
    </lineage>
</organism>
<name>A0AAU9DNK6_9LACO</name>
<comment type="similarity">
    <text evidence="1">Belongs to the glycosyl hydrolase 25 family.</text>
</comment>
<feature type="domain" description="S-layer protein C-terminal" evidence="2">
    <location>
        <begin position="349"/>
        <end position="381"/>
    </location>
</feature>
<keyword evidence="4" id="KW-1185">Reference proteome</keyword>
<dbReference type="GO" id="GO:0003796">
    <property type="term" value="F:lysozyme activity"/>
    <property type="evidence" value="ECO:0007669"/>
    <property type="project" value="InterPro"/>
</dbReference>
<dbReference type="EMBL" id="AP026801">
    <property type="protein sequence ID" value="BDR57319.1"/>
    <property type="molecule type" value="Genomic_DNA"/>
</dbReference>
<dbReference type="PROSITE" id="PS51904">
    <property type="entry name" value="GLYCOSYL_HYDROL_F25_2"/>
    <property type="match status" value="1"/>
</dbReference>
<dbReference type="InterPro" id="IPR002053">
    <property type="entry name" value="Glyco_hydro_25"/>
</dbReference>
<evidence type="ECO:0000313" key="4">
    <source>
        <dbReference type="Proteomes" id="UP001321804"/>
    </source>
</evidence>